<dbReference type="Proteomes" id="UP001165289">
    <property type="component" value="Unassembled WGS sequence"/>
</dbReference>
<dbReference type="PANTHER" id="PTHR45913:SF9">
    <property type="entry name" value="GENERAL TRANSCRIPTION FACTOR II-I REPEAT DOMAIN-CONTAINING PROTEIN 2-LIKE-RELATED"/>
    <property type="match status" value="1"/>
</dbReference>
<dbReference type="AlphaFoldDB" id="A0AAV7K3I9"/>
<gene>
    <name evidence="1" type="ORF">LOD99_1858</name>
</gene>
<accession>A0AAV7K3I9</accession>
<reference evidence="1 2" key="1">
    <citation type="journal article" date="2023" name="BMC Biol.">
        <title>The compact genome of the sponge Oopsacas minuta (Hexactinellida) is lacking key metazoan core genes.</title>
        <authorList>
            <person name="Santini S."/>
            <person name="Schenkelaars Q."/>
            <person name="Jourda C."/>
            <person name="Duchesne M."/>
            <person name="Belahbib H."/>
            <person name="Rocher C."/>
            <person name="Selva M."/>
            <person name="Riesgo A."/>
            <person name="Vervoort M."/>
            <person name="Leys S.P."/>
            <person name="Kodjabachian L."/>
            <person name="Le Bivic A."/>
            <person name="Borchiellini C."/>
            <person name="Claverie J.M."/>
            <person name="Renard E."/>
        </authorList>
    </citation>
    <scope>NUCLEOTIDE SEQUENCE [LARGE SCALE GENOMIC DNA]</scope>
    <source>
        <strain evidence="1">SPO-2</strain>
    </source>
</reference>
<name>A0AAV7K3I9_9METZ</name>
<dbReference type="PANTHER" id="PTHR45913">
    <property type="entry name" value="EPM2A-INTERACTING PROTEIN 1"/>
    <property type="match status" value="1"/>
</dbReference>
<keyword evidence="2" id="KW-1185">Reference proteome</keyword>
<proteinExistence type="predicted"/>
<sequence>MSDGSAERPLLPDSIPYLKKFQFFRKSKEKDLSLMEDDQWLNDLAFLVDITKYLAELKVKLLGKEHCVNKLYEHVQTFIQKLELIHTQLINMKVVYFTTLSTRDGTSEV</sequence>
<comment type="caution">
    <text evidence="1">The sequence shown here is derived from an EMBL/GenBank/DDBJ whole genome shotgun (WGS) entry which is preliminary data.</text>
</comment>
<dbReference type="EMBL" id="JAKMXF010000177">
    <property type="protein sequence ID" value="KAI6655716.1"/>
    <property type="molecule type" value="Genomic_DNA"/>
</dbReference>
<evidence type="ECO:0000313" key="2">
    <source>
        <dbReference type="Proteomes" id="UP001165289"/>
    </source>
</evidence>
<evidence type="ECO:0000313" key="1">
    <source>
        <dbReference type="EMBL" id="KAI6655716.1"/>
    </source>
</evidence>
<organism evidence="1 2">
    <name type="scientific">Oopsacas minuta</name>
    <dbReference type="NCBI Taxonomy" id="111878"/>
    <lineage>
        <taxon>Eukaryota</taxon>
        <taxon>Metazoa</taxon>
        <taxon>Porifera</taxon>
        <taxon>Hexactinellida</taxon>
        <taxon>Hexasterophora</taxon>
        <taxon>Lyssacinosida</taxon>
        <taxon>Leucopsacidae</taxon>
        <taxon>Oopsacas</taxon>
    </lineage>
</organism>
<protein>
    <submittedName>
        <fullName evidence="1">General transcription factor II-I repeat domain-containing protein 2A-like</fullName>
    </submittedName>
</protein>